<proteinExistence type="predicted"/>
<protein>
    <submittedName>
        <fullName evidence="1">Uncharacterized protein</fullName>
    </submittedName>
</protein>
<name>A0A4Y2NCA2_ARAVE</name>
<evidence type="ECO:0000313" key="1">
    <source>
        <dbReference type="EMBL" id="GBN36901.1"/>
    </source>
</evidence>
<dbReference type="OrthoDB" id="6472660at2759"/>
<organism evidence="1 2">
    <name type="scientific">Araneus ventricosus</name>
    <name type="common">Orbweaver spider</name>
    <name type="synonym">Epeira ventricosa</name>
    <dbReference type="NCBI Taxonomy" id="182803"/>
    <lineage>
        <taxon>Eukaryota</taxon>
        <taxon>Metazoa</taxon>
        <taxon>Ecdysozoa</taxon>
        <taxon>Arthropoda</taxon>
        <taxon>Chelicerata</taxon>
        <taxon>Arachnida</taxon>
        <taxon>Araneae</taxon>
        <taxon>Araneomorphae</taxon>
        <taxon>Entelegynae</taxon>
        <taxon>Araneoidea</taxon>
        <taxon>Araneidae</taxon>
        <taxon>Araneus</taxon>
    </lineage>
</organism>
<dbReference type="EMBL" id="BGPR01008919">
    <property type="protein sequence ID" value="GBN36901.1"/>
    <property type="molecule type" value="Genomic_DNA"/>
</dbReference>
<accession>A0A4Y2NCA2</accession>
<sequence length="246" mass="29092">MDVTLVPTLKDTAMLKAALLLYNEDEAIELEKFVDCKSSLEEHLNKILNYKVSTLDLPVQLQETLVVIATRVGIQIRERNLTFNSMHEDICKKLGHECHCLEGTLQNYYRWDSNGFADDQKILQALIEDQRIDVAYRFTLACEFNYINDLRHIWEQMSQALKNRLKEDDVPVILKFWVLMSLKREDMSYRDGFDMPLFLLFRSLQRLLQRRGYTFYGLEDDIKGWITWFSAQWRLASCIFIRETEG</sequence>
<reference evidence="1 2" key="1">
    <citation type="journal article" date="2019" name="Sci. Rep.">
        <title>Orb-weaving spider Araneus ventricosus genome elucidates the spidroin gene catalogue.</title>
        <authorList>
            <person name="Kono N."/>
            <person name="Nakamura H."/>
            <person name="Ohtoshi R."/>
            <person name="Moran D.A.P."/>
            <person name="Shinohara A."/>
            <person name="Yoshida Y."/>
            <person name="Fujiwara M."/>
            <person name="Mori M."/>
            <person name="Tomita M."/>
            <person name="Arakawa K."/>
        </authorList>
    </citation>
    <scope>NUCLEOTIDE SEQUENCE [LARGE SCALE GENOMIC DNA]</scope>
</reference>
<gene>
    <name evidence="1" type="ORF">AVEN_176893_1</name>
</gene>
<evidence type="ECO:0000313" key="2">
    <source>
        <dbReference type="Proteomes" id="UP000499080"/>
    </source>
</evidence>
<dbReference type="Proteomes" id="UP000499080">
    <property type="component" value="Unassembled WGS sequence"/>
</dbReference>
<keyword evidence="2" id="KW-1185">Reference proteome</keyword>
<dbReference type="AlphaFoldDB" id="A0A4Y2NCA2"/>
<comment type="caution">
    <text evidence="1">The sequence shown here is derived from an EMBL/GenBank/DDBJ whole genome shotgun (WGS) entry which is preliminary data.</text>
</comment>